<evidence type="ECO:0000313" key="1">
    <source>
        <dbReference type="EMBL" id="EIW90136.1"/>
    </source>
</evidence>
<gene>
    <name evidence="1" type="ORF">AGRI_02248</name>
</gene>
<keyword evidence="2" id="KW-1185">Reference proteome</keyword>
<dbReference type="STRING" id="1195246.AGRI_02248"/>
<reference evidence="1 2" key="1">
    <citation type="journal article" date="2012" name="J. Bacteriol.">
        <title>Genome Sequence of Pectin-Degrading Alishewanella agri, Isolated from Landfill Soil.</title>
        <authorList>
            <person name="Kim J."/>
            <person name="Jung J."/>
            <person name="Sung J.S."/>
            <person name="Chun J."/>
            <person name="Park W."/>
        </authorList>
    </citation>
    <scope>NUCLEOTIDE SEQUENCE [LARGE SCALE GENOMIC DNA]</scope>
    <source>
        <strain evidence="1 2">BL06</strain>
    </source>
</reference>
<dbReference type="AlphaFoldDB" id="I8UA48"/>
<dbReference type="PATRIC" id="fig|1195246.3.peg.438"/>
<protein>
    <submittedName>
        <fullName evidence="1">Uncharacterized protein</fullName>
    </submittedName>
</protein>
<dbReference type="EMBL" id="AKKU01000003">
    <property type="protein sequence ID" value="EIW90136.1"/>
    <property type="molecule type" value="Genomic_DNA"/>
</dbReference>
<sequence length="136" mass="15041">MQISVKLKRLSRLPFHAGAELAECSYAGLQTLIIDADEAELDRLEQTTDYQQLNLSLWQATFTDAEQLSPALQPLVNGMPLVRVCGEVVARLGADQLLLKLADHPQPLHLWCEQVSMVGIGQRLCLQGELHATLPD</sequence>
<dbReference type="RefSeq" id="WP_008983403.1">
    <property type="nucleotide sequence ID" value="NZ_AKKU01000003.1"/>
</dbReference>
<comment type="caution">
    <text evidence="1">The sequence shown here is derived from an EMBL/GenBank/DDBJ whole genome shotgun (WGS) entry which is preliminary data.</text>
</comment>
<accession>I8UA48</accession>
<organism evidence="1 2">
    <name type="scientific">Alishewanella agri BL06</name>
    <dbReference type="NCBI Taxonomy" id="1195246"/>
    <lineage>
        <taxon>Bacteria</taxon>
        <taxon>Pseudomonadati</taxon>
        <taxon>Pseudomonadota</taxon>
        <taxon>Gammaproteobacteria</taxon>
        <taxon>Alteromonadales</taxon>
        <taxon>Alteromonadaceae</taxon>
        <taxon>Alishewanella</taxon>
    </lineage>
</organism>
<proteinExistence type="predicted"/>
<evidence type="ECO:0000313" key="2">
    <source>
        <dbReference type="Proteomes" id="UP000035062"/>
    </source>
</evidence>
<name>I8UA48_9ALTE</name>
<dbReference type="Proteomes" id="UP000035062">
    <property type="component" value="Unassembled WGS sequence"/>
</dbReference>